<dbReference type="InterPro" id="IPR050275">
    <property type="entry name" value="PGM_Phosphatase"/>
</dbReference>
<sequence length="189" mass="21302">MHTEVVLVRHASSIPPTAEGPDELTRPLADNGLQQALELVETLTKLRPVAVWSSPYRRAIQTVKPTAQALGLPVRTRLQLREWDDGLPYTDDWEPHYARSWADPSHARPEGESLDQLTVRAVDVVRALAHENHGRLVLAATHGTFISRALSGFGMPTDWTFWQRMPMPAIYRLRFTDPHTQPAITDDCL</sequence>
<dbReference type="SMART" id="SM00855">
    <property type="entry name" value="PGAM"/>
    <property type="match status" value="1"/>
</dbReference>
<name>A0ABV9W5F1_9ACTN</name>
<proteinExistence type="predicted"/>
<dbReference type="CDD" id="cd07067">
    <property type="entry name" value="HP_PGM_like"/>
    <property type="match status" value="1"/>
</dbReference>
<reference evidence="2" key="1">
    <citation type="journal article" date="2019" name="Int. J. Syst. Evol. Microbiol.">
        <title>The Global Catalogue of Microorganisms (GCM) 10K type strain sequencing project: providing services to taxonomists for standard genome sequencing and annotation.</title>
        <authorList>
            <consortium name="The Broad Institute Genomics Platform"/>
            <consortium name="The Broad Institute Genome Sequencing Center for Infectious Disease"/>
            <person name="Wu L."/>
            <person name="Ma J."/>
        </authorList>
    </citation>
    <scope>NUCLEOTIDE SEQUENCE [LARGE SCALE GENOMIC DNA]</scope>
    <source>
        <strain evidence="2">CGMCC 4.7152</strain>
    </source>
</reference>
<evidence type="ECO:0000313" key="1">
    <source>
        <dbReference type="EMBL" id="MFC5003110.1"/>
    </source>
</evidence>
<dbReference type="SUPFAM" id="SSF53254">
    <property type="entry name" value="Phosphoglycerate mutase-like"/>
    <property type="match status" value="1"/>
</dbReference>
<dbReference type="EMBL" id="JBHSIU010000046">
    <property type="protein sequence ID" value="MFC5003110.1"/>
    <property type="molecule type" value="Genomic_DNA"/>
</dbReference>
<dbReference type="PANTHER" id="PTHR48100:SF1">
    <property type="entry name" value="HISTIDINE PHOSPHATASE FAMILY PROTEIN-RELATED"/>
    <property type="match status" value="1"/>
</dbReference>
<comment type="caution">
    <text evidence="1">The sequence shown here is derived from an EMBL/GenBank/DDBJ whole genome shotgun (WGS) entry which is preliminary data.</text>
</comment>
<organism evidence="1 2">
    <name type="scientific">Dactylosporangium cerinum</name>
    <dbReference type="NCBI Taxonomy" id="1434730"/>
    <lineage>
        <taxon>Bacteria</taxon>
        <taxon>Bacillati</taxon>
        <taxon>Actinomycetota</taxon>
        <taxon>Actinomycetes</taxon>
        <taxon>Micromonosporales</taxon>
        <taxon>Micromonosporaceae</taxon>
        <taxon>Dactylosporangium</taxon>
    </lineage>
</organism>
<dbReference type="Pfam" id="PF00300">
    <property type="entry name" value="His_Phos_1"/>
    <property type="match status" value="1"/>
</dbReference>
<evidence type="ECO:0000313" key="2">
    <source>
        <dbReference type="Proteomes" id="UP001595912"/>
    </source>
</evidence>
<keyword evidence="2" id="KW-1185">Reference proteome</keyword>
<dbReference type="Proteomes" id="UP001595912">
    <property type="component" value="Unassembled WGS sequence"/>
</dbReference>
<dbReference type="InterPro" id="IPR013078">
    <property type="entry name" value="His_Pase_superF_clade-1"/>
</dbReference>
<accession>A0ABV9W5F1</accession>
<dbReference type="PANTHER" id="PTHR48100">
    <property type="entry name" value="BROAD-SPECIFICITY PHOSPHATASE YOR283W-RELATED"/>
    <property type="match status" value="1"/>
</dbReference>
<dbReference type="RefSeq" id="WP_380121830.1">
    <property type="nucleotide sequence ID" value="NZ_JBHSIU010000046.1"/>
</dbReference>
<protein>
    <submittedName>
        <fullName evidence="1">Histidine phosphatase family protein</fullName>
    </submittedName>
</protein>
<gene>
    <name evidence="1" type="ORF">ACFPIJ_35425</name>
</gene>
<dbReference type="InterPro" id="IPR029033">
    <property type="entry name" value="His_PPase_superfam"/>
</dbReference>
<dbReference type="Gene3D" id="3.40.50.1240">
    <property type="entry name" value="Phosphoglycerate mutase-like"/>
    <property type="match status" value="1"/>
</dbReference>